<dbReference type="GO" id="GO:0003690">
    <property type="term" value="F:double-stranded DNA binding"/>
    <property type="evidence" value="ECO:0007669"/>
    <property type="project" value="TreeGrafter"/>
</dbReference>
<reference evidence="2" key="2">
    <citation type="submission" date="2015-07" db="EMBL/GenBank/DDBJ databases">
        <title>Contrasting host-pathogen interactions and genome evolution in two generalist and specialist microsporidian pathogens of mosquitoes.</title>
        <authorList>
            <consortium name="The Broad Institute Genomics Platform"/>
            <consortium name="The Broad Institute Genome Sequencing Center for Infectious Disease"/>
            <person name="Cuomo C.A."/>
            <person name="Sanscrainte N.D."/>
            <person name="Goldberg J.M."/>
            <person name="Heiman D."/>
            <person name="Young S."/>
            <person name="Zeng Q."/>
            <person name="Becnel J.J."/>
            <person name="Birren B.W."/>
        </authorList>
    </citation>
    <scope>NUCLEOTIDE SEQUENCE [LARGE SCALE GENOMIC DNA]</scope>
    <source>
        <strain evidence="2">USNM 41457</strain>
    </source>
</reference>
<sequence length="166" mass="19674">MTNVNEFEVPESESMLLMGTLRPQEHNVKAKLALFDLDDTLCKYTADHSVPFNKYFLYYPHTKEKLEKLNDDDYNIAIISNQYGLKSYENLQRKLKWLLSLFDFPILFIGALKYDENRKPSIGMYNYIIEKYFHGNPDLIDNINSFFWAMLQEENLQIIKITQIVI</sequence>
<dbReference type="EMBL" id="AFBI03000031">
    <property type="protein sequence ID" value="EJW03745.1"/>
    <property type="molecule type" value="Genomic_DNA"/>
</dbReference>
<dbReference type="AlphaFoldDB" id="J9DMC2"/>
<dbReference type="SUPFAM" id="SSF56784">
    <property type="entry name" value="HAD-like"/>
    <property type="match status" value="1"/>
</dbReference>
<keyword evidence="2" id="KW-1185">Reference proteome</keyword>
<dbReference type="GO" id="GO:0006281">
    <property type="term" value="P:DNA repair"/>
    <property type="evidence" value="ECO:0007669"/>
    <property type="project" value="TreeGrafter"/>
</dbReference>
<dbReference type="Proteomes" id="UP000003163">
    <property type="component" value="Unassembled WGS sequence"/>
</dbReference>
<proteinExistence type="predicted"/>
<reference evidence="1 2" key="1">
    <citation type="submission" date="2011-08" db="EMBL/GenBank/DDBJ databases">
        <authorList>
            <person name="Liu Z.J."/>
            <person name="Shi F.L."/>
            <person name="Lu J.Q."/>
            <person name="Li M."/>
            <person name="Wang Z.L."/>
        </authorList>
    </citation>
    <scope>NUCLEOTIDE SEQUENCE [LARGE SCALE GENOMIC DNA]</scope>
    <source>
        <strain evidence="1 2">USNM 41457</strain>
    </source>
</reference>
<dbReference type="HOGENOM" id="CLU_1602691_0_0_1"/>
<dbReference type="NCBIfam" id="TIGR01662">
    <property type="entry name" value="HAD-SF-IIIA"/>
    <property type="match status" value="1"/>
</dbReference>
<dbReference type="PANTHER" id="PTHR12083:SF9">
    <property type="entry name" value="BIFUNCTIONAL POLYNUCLEOTIDE PHOSPHATASE_KINASE"/>
    <property type="match status" value="1"/>
</dbReference>
<dbReference type="InterPro" id="IPR023214">
    <property type="entry name" value="HAD_sf"/>
</dbReference>
<dbReference type="OrthoDB" id="19045at2759"/>
<dbReference type="InterPro" id="IPR036412">
    <property type="entry name" value="HAD-like_sf"/>
</dbReference>
<evidence type="ECO:0000313" key="1">
    <source>
        <dbReference type="EMBL" id="EJW03745.1"/>
    </source>
</evidence>
<dbReference type="PANTHER" id="PTHR12083">
    <property type="entry name" value="BIFUNCTIONAL POLYNUCLEOTIDE PHOSPHATASE/KINASE"/>
    <property type="match status" value="1"/>
</dbReference>
<dbReference type="InterPro" id="IPR013954">
    <property type="entry name" value="PNK3P"/>
</dbReference>
<dbReference type="InParanoid" id="J9DMC2"/>
<accession>J9DMC2</accession>
<comment type="caution">
    <text evidence="1">The sequence shown here is derived from an EMBL/GenBank/DDBJ whole genome shotgun (WGS) entry which is preliminary data.</text>
</comment>
<organism evidence="1 2">
    <name type="scientific">Edhazardia aedis (strain USNM 41457)</name>
    <name type="common">Microsporidian parasite</name>
    <dbReference type="NCBI Taxonomy" id="1003232"/>
    <lineage>
        <taxon>Eukaryota</taxon>
        <taxon>Fungi</taxon>
        <taxon>Fungi incertae sedis</taxon>
        <taxon>Microsporidia</taxon>
        <taxon>Edhazardia</taxon>
    </lineage>
</organism>
<dbReference type="InterPro" id="IPR006549">
    <property type="entry name" value="HAD-SF_hydro_IIIA"/>
</dbReference>
<dbReference type="GO" id="GO:0046404">
    <property type="term" value="F:ATP-dependent polydeoxyribonucleotide 5'-hydroxyl-kinase activity"/>
    <property type="evidence" value="ECO:0007669"/>
    <property type="project" value="TreeGrafter"/>
</dbReference>
<dbReference type="Pfam" id="PF08645">
    <property type="entry name" value="PNK3P"/>
    <property type="match status" value="1"/>
</dbReference>
<dbReference type="Gene3D" id="3.40.50.1000">
    <property type="entry name" value="HAD superfamily/HAD-like"/>
    <property type="match status" value="1"/>
</dbReference>
<name>J9DMC2_EDHAE</name>
<dbReference type="GO" id="GO:0046403">
    <property type="term" value="F:polynucleotide 3'-phosphatase activity"/>
    <property type="evidence" value="ECO:0007669"/>
    <property type="project" value="TreeGrafter"/>
</dbReference>
<dbReference type="STRING" id="1003232.J9DMC2"/>
<evidence type="ECO:0000313" key="2">
    <source>
        <dbReference type="Proteomes" id="UP000003163"/>
    </source>
</evidence>
<dbReference type="VEuPathDB" id="MicrosporidiaDB:EDEG_01940"/>
<protein>
    <submittedName>
        <fullName evidence="1">DNA 3'-phosphatase</fullName>
    </submittedName>
</protein>
<gene>
    <name evidence="1" type="ORF">EDEG_01940</name>
</gene>